<gene>
    <name evidence="10" type="ORF">HF854_04020</name>
</gene>
<keyword evidence="5" id="KW-0479">Metal-binding</keyword>
<comment type="cofactor">
    <cofactor evidence="1">
        <name>FMN</name>
        <dbReference type="ChEBI" id="CHEBI:58210"/>
    </cofactor>
</comment>
<evidence type="ECO:0000313" key="11">
    <source>
        <dbReference type="Proteomes" id="UP000522333"/>
    </source>
</evidence>
<evidence type="ECO:0000256" key="4">
    <source>
        <dbReference type="ARBA" id="ARBA00022643"/>
    </source>
</evidence>
<evidence type="ECO:0000259" key="9">
    <source>
        <dbReference type="PROSITE" id="PS51379"/>
    </source>
</evidence>
<dbReference type="Pfam" id="PF00881">
    <property type="entry name" value="Nitroreductase"/>
    <property type="match status" value="1"/>
</dbReference>
<evidence type="ECO:0000256" key="1">
    <source>
        <dbReference type="ARBA" id="ARBA00001917"/>
    </source>
</evidence>
<dbReference type="Gene3D" id="3.40.109.10">
    <property type="entry name" value="NADH Oxidase"/>
    <property type="match status" value="1"/>
</dbReference>
<proteinExistence type="inferred from homology"/>
<dbReference type="SUPFAM" id="SSF55469">
    <property type="entry name" value="FMN-dependent nitroreductase-like"/>
    <property type="match status" value="1"/>
</dbReference>
<evidence type="ECO:0000256" key="7">
    <source>
        <dbReference type="ARBA" id="ARBA00023004"/>
    </source>
</evidence>
<name>A0A848CEB9_9BACT</name>
<evidence type="ECO:0000313" key="10">
    <source>
        <dbReference type="EMBL" id="NME51716.1"/>
    </source>
</evidence>
<evidence type="ECO:0000256" key="8">
    <source>
        <dbReference type="ARBA" id="ARBA00023014"/>
    </source>
</evidence>
<comment type="caution">
    <text evidence="10">The sequence shown here is derived from an EMBL/GenBank/DDBJ whole genome shotgun (WGS) entry which is preliminary data.</text>
</comment>
<dbReference type="PANTHER" id="PTHR43673">
    <property type="entry name" value="NAD(P)H NITROREDUCTASE YDGI-RELATED"/>
    <property type="match status" value="1"/>
</dbReference>
<dbReference type="AlphaFoldDB" id="A0A848CEB9"/>
<dbReference type="CDD" id="cd02143">
    <property type="entry name" value="nitroreductase_FeS-like"/>
    <property type="match status" value="1"/>
</dbReference>
<dbReference type="GO" id="GO:0051536">
    <property type="term" value="F:iron-sulfur cluster binding"/>
    <property type="evidence" value="ECO:0007669"/>
    <property type="project" value="UniProtKB-KW"/>
</dbReference>
<dbReference type="PROSITE" id="PS00198">
    <property type="entry name" value="4FE4S_FER_1"/>
    <property type="match status" value="1"/>
</dbReference>
<dbReference type="Pfam" id="PF12838">
    <property type="entry name" value="Fer4_7"/>
    <property type="match status" value="1"/>
</dbReference>
<dbReference type="SUPFAM" id="SSF54862">
    <property type="entry name" value="4Fe-4S ferredoxins"/>
    <property type="match status" value="1"/>
</dbReference>
<dbReference type="Proteomes" id="UP000522333">
    <property type="component" value="Unassembled WGS sequence"/>
</dbReference>
<dbReference type="PANTHER" id="PTHR43673:SF2">
    <property type="entry name" value="NITROREDUCTASE"/>
    <property type="match status" value="1"/>
</dbReference>
<sequence length="277" mass="31274">MMQFSVDTDRCVSCGLCLSDCLPRALGIDEEGHPYIKDERLCMHCHHCLALCPTGAISVDGHNPDASRRILNAWPQPEQLENLIKGRRSVRQYRPENVDPALLQQVLDVSAHAPTGVNARKLWVGVMDDMDRMQAFREDVYARLADKALHNALPQCRRTAFFAAAPRLWKEQGIDGIFRGAPHFVLAGNAKDAPCQEQDPLIYLSYMELYAQSLGLGTTWCGLLYWCLQLMLPELLPELGLPETHSFQYAMLLGEPAIRYARTVEYGPATVHRIQWK</sequence>
<dbReference type="EMBL" id="JABAFY010000009">
    <property type="protein sequence ID" value="NME51716.1"/>
    <property type="molecule type" value="Genomic_DNA"/>
</dbReference>
<dbReference type="InterPro" id="IPR029479">
    <property type="entry name" value="Nitroreductase"/>
</dbReference>
<dbReference type="InterPro" id="IPR017896">
    <property type="entry name" value="4Fe4S_Fe-S-bd"/>
</dbReference>
<organism evidence="10 11">
    <name type="scientific">Desulfovibrio piger</name>
    <dbReference type="NCBI Taxonomy" id="901"/>
    <lineage>
        <taxon>Bacteria</taxon>
        <taxon>Pseudomonadati</taxon>
        <taxon>Thermodesulfobacteriota</taxon>
        <taxon>Desulfovibrionia</taxon>
        <taxon>Desulfovibrionales</taxon>
        <taxon>Desulfovibrionaceae</taxon>
        <taxon>Desulfovibrio</taxon>
    </lineage>
</organism>
<feature type="domain" description="4Fe-4S ferredoxin-type" evidence="9">
    <location>
        <begin position="32"/>
        <end position="62"/>
    </location>
</feature>
<accession>A0A848CEB9</accession>
<keyword evidence="3" id="KW-0285">Flavoprotein</keyword>
<evidence type="ECO:0000256" key="3">
    <source>
        <dbReference type="ARBA" id="ARBA00022630"/>
    </source>
</evidence>
<dbReference type="GO" id="GO:0016491">
    <property type="term" value="F:oxidoreductase activity"/>
    <property type="evidence" value="ECO:0007669"/>
    <property type="project" value="UniProtKB-KW"/>
</dbReference>
<keyword evidence="4" id="KW-0288">FMN</keyword>
<dbReference type="GO" id="GO:0046872">
    <property type="term" value="F:metal ion binding"/>
    <property type="evidence" value="ECO:0007669"/>
    <property type="project" value="UniProtKB-KW"/>
</dbReference>
<evidence type="ECO:0000256" key="5">
    <source>
        <dbReference type="ARBA" id="ARBA00022723"/>
    </source>
</evidence>
<evidence type="ECO:0000256" key="6">
    <source>
        <dbReference type="ARBA" id="ARBA00023002"/>
    </source>
</evidence>
<keyword evidence="6" id="KW-0560">Oxidoreductase</keyword>
<reference evidence="10 11" key="1">
    <citation type="submission" date="2020-04" db="EMBL/GenBank/DDBJ databases">
        <authorList>
            <person name="Hitch T.C.A."/>
            <person name="Wylensek D."/>
            <person name="Clavel T."/>
        </authorList>
    </citation>
    <scope>NUCLEOTIDE SEQUENCE [LARGE SCALE GENOMIC DNA]</scope>
    <source>
        <strain evidence="10 11">PG-251-APC-1</strain>
    </source>
</reference>
<dbReference type="InterPro" id="IPR000415">
    <property type="entry name" value="Nitroreductase-like"/>
</dbReference>
<feature type="domain" description="4Fe-4S ferredoxin-type" evidence="9">
    <location>
        <begin position="2"/>
        <end position="31"/>
    </location>
</feature>
<dbReference type="Gene3D" id="3.30.70.20">
    <property type="match status" value="1"/>
</dbReference>
<comment type="similarity">
    <text evidence="2">Belongs to the nitroreductase family.</text>
</comment>
<keyword evidence="8" id="KW-0411">Iron-sulfur</keyword>
<dbReference type="PROSITE" id="PS51379">
    <property type="entry name" value="4FE4S_FER_2"/>
    <property type="match status" value="2"/>
</dbReference>
<keyword evidence="7" id="KW-0408">Iron</keyword>
<evidence type="ECO:0000256" key="2">
    <source>
        <dbReference type="ARBA" id="ARBA00007118"/>
    </source>
</evidence>
<dbReference type="InterPro" id="IPR017900">
    <property type="entry name" value="4Fe4S_Fe_S_CS"/>
</dbReference>
<protein>
    <submittedName>
        <fullName evidence="10">4Fe-4S binding protein</fullName>
    </submittedName>
</protein>